<dbReference type="AlphaFoldDB" id="A0A1J5RGW7"/>
<reference evidence="4" key="1">
    <citation type="submission" date="2016-10" db="EMBL/GenBank/DDBJ databases">
        <title>Sequence of Gallionella enrichment culture.</title>
        <authorList>
            <person name="Poehlein A."/>
            <person name="Muehling M."/>
            <person name="Daniel R."/>
        </authorList>
    </citation>
    <scope>NUCLEOTIDE SEQUENCE</scope>
</reference>
<dbReference type="Gene3D" id="3.40.50.2300">
    <property type="match status" value="1"/>
</dbReference>
<evidence type="ECO:0000259" key="3">
    <source>
        <dbReference type="PROSITE" id="PS50110"/>
    </source>
</evidence>
<comment type="caution">
    <text evidence="4">The sequence shown here is derived from an EMBL/GenBank/DDBJ whole genome shotgun (WGS) entry which is preliminary data.</text>
</comment>
<dbReference type="InterPro" id="IPR001789">
    <property type="entry name" value="Sig_transdc_resp-reg_receiver"/>
</dbReference>
<dbReference type="InterPro" id="IPR051015">
    <property type="entry name" value="EvgA-like"/>
</dbReference>
<proteinExistence type="predicted"/>
<dbReference type="PROSITE" id="PS50110">
    <property type="entry name" value="RESPONSE_REGULATORY"/>
    <property type="match status" value="1"/>
</dbReference>
<dbReference type="PANTHER" id="PTHR45566:SF1">
    <property type="entry name" value="HTH-TYPE TRANSCRIPTIONAL REGULATOR YHJB-RELATED"/>
    <property type="match status" value="1"/>
</dbReference>
<organism evidence="4">
    <name type="scientific">mine drainage metagenome</name>
    <dbReference type="NCBI Taxonomy" id="410659"/>
    <lineage>
        <taxon>unclassified sequences</taxon>
        <taxon>metagenomes</taxon>
        <taxon>ecological metagenomes</taxon>
    </lineage>
</organism>
<dbReference type="SUPFAM" id="SSF52172">
    <property type="entry name" value="CheY-like"/>
    <property type="match status" value="1"/>
</dbReference>
<feature type="domain" description="HTH luxR-type" evidence="2">
    <location>
        <begin position="163"/>
        <end position="228"/>
    </location>
</feature>
<keyword evidence="1" id="KW-0238">DNA-binding</keyword>
<evidence type="ECO:0000256" key="1">
    <source>
        <dbReference type="ARBA" id="ARBA00023125"/>
    </source>
</evidence>
<dbReference type="SMART" id="SM00421">
    <property type="entry name" value="HTH_LUXR"/>
    <property type="match status" value="1"/>
</dbReference>
<dbReference type="Pfam" id="PF00196">
    <property type="entry name" value="GerE"/>
    <property type="match status" value="1"/>
</dbReference>
<dbReference type="InterPro" id="IPR016032">
    <property type="entry name" value="Sig_transdc_resp-reg_C-effctor"/>
</dbReference>
<dbReference type="InterPro" id="IPR000792">
    <property type="entry name" value="Tscrpt_reg_LuxR_C"/>
</dbReference>
<dbReference type="PANTHER" id="PTHR45566">
    <property type="entry name" value="HTH-TYPE TRANSCRIPTIONAL REGULATOR YHJB-RELATED"/>
    <property type="match status" value="1"/>
</dbReference>
<evidence type="ECO:0000259" key="2">
    <source>
        <dbReference type="PROSITE" id="PS50043"/>
    </source>
</evidence>
<accession>A0A1J5RGW7</accession>
<name>A0A1J5RGW7_9ZZZZ</name>
<feature type="domain" description="Response regulatory" evidence="3">
    <location>
        <begin position="8"/>
        <end position="131"/>
    </location>
</feature>
<dbReference type="GO" id="GO:0000160">
    <property type="term" value="P:phosphorelay signal transduction system"/>
    <property type="evidence" value="ECO:0007669"/>
    <property type="project" value="InterPro"/>
</dbReference>
<dbReference type="EMBL" id="MLJW01000168">
    <property type="protein sequence ID" value="OIQ95368.1"/>
    <property type="molecule type" value="Genomic_DNA"/>
</dbReference>
<gene>
    <name evidence="4" type="primary">degU_19</name>
    <name evidence="4" type="ORF">GALL_226360</name>
</gene>
<evidence type="ECO:0000313" key="4">
    <source>
        <dbReference type="EMBL" id="OIQ95368.1"/>
    </source>
</evidence>
<dbReference type="PROSITE" id="PS50043">
    <property type="entry name" value="HTH_LUXR_2"/>
    <property type="match status" value="1"/>
</dbReference>
<dbReference type="CDD" id="cd06170">
    <property type="entry name" value="LuxR_C_like"/>
    <property type="match status" value="1"/>
</dbReference>
<sequence length="246" mass="26068">MRGHAAIVVMLVDDHSMVRDAHRALLLQDFPEARFLERDSLAPVLADAPGAGAASGAGRPDLILLHFELAGGPQMRDLKALLRHYAGVPVVLTEAPERGRIALEALSHGVAGCLPKTMRGASILPAIHLVLSGERFIPACVLADHQGSLADMAPPAARLMPDMCAPIRALSPRRQQILSMVASGAPNKAIARALSVHEVTVKSHLRAIFKALGVNTRTQAARLAMFADMAALPGRSAETDYSGKLN</sequence>
<dbReference type="GO" id="GO:0003677">
    <property type="term" value="F:DNA binding"/>
    <property type="evidence" value="ECO:0007669"/>
    <property type="project" value="UniProtKB-KW"/>
</dbReference>
<protein>
    <submittedName>
        <fullName evidence="4">Transcriptional regulatory protein DegU</fullName>
    </submittedName>
</protein>
<dbReference type="GO" id="GO:0006355">
    <property type="term" value="P:regulation of DNA-templated transcription"/>
    <property type="evidence" value="ECO:0007669"/>
    <property type="project" value="InterPro"/>
</dbReference>
<dbReference type="InterPro" id="IPR011006">
    <property type="entry name" value="CheY-like_superfamily"/>
</dbReference>
<dbReference type="SUPFAM" id="SSF46894">
    <property type="entry name" value="C-terminal effector domain of the bipartite response regulators"/>
    <property type="match status" value="1"/>
</dbReference>
<dbReference type="PRINTS" id="PR00038">
    <property type="entry name" value="HTHLUXR"/>
</dbReference>